<dbReference type="AlphaFoldDB" id="A0A3L6G6R4"/>
<evidence type="ECO:0000313" key="2">
    <source>
        <dbReference type="EMBL" id="PWZ44006.1"/>
    </source>
</evidence>
<dbReference type="Proteomes" id="UP000251960">
    <property type="component" value="Chromosome 10"/>
</dbReference>
<feature type="region of interest" description="Disordered" evidence="1">
    <location>
        <begin position="1"/>
        <end position="26"/>
    </location>
</feature>
<feature type="compositionally biased region" description="Acidic residues" evidence="1">
    <location>
        <begin position="85"/>
        <end position="98"/>
    </location>
</feature>
<gene>
    <name evidence="2" type="ORF">Zm00014a_011155</name>
</gene>
<accession>A0A3L6G6R4</accession>
<feature type="region of interest" description="Disordered" evidence="1">
    <location>
        <begin position="74"/>
        <end position="146"/>
    </location>
</feature>
<proteinExistence type="predicted"/>
<evidence type="ECO:0000256" key="1">
    <source>
        <dbReference type="SAM" id="MobiDB-lite"/>
    </source>
</evidence>
<protein>
    <submittedName>
        <fullName evidence="2">Uncharacterized protein</fullName>
    </submittedName>
</protein>
<name>A0A3L6G6R4_MAIZE</name>
<dbReference type="EMBL" id="NCVQ01000002">
    <property type="protein sequence ID" value="PWZ44006.1"/>
    <property type="molecule type" value="Genomic_DNA"/>
</dbReference>
<sequence>MSTSSSDSSASFVSHSSSREPTPEWDPIAAYEKQAPLHWDADGWDFAVASESDGDLTDGDDFQFLIDRELDSDTSTEWSWTYDGESSDVESLDNDDDPMSGHWMGMVSSFDEDDENNDSSSDYDSSDEDSDDSGDDDGDDDGGASQ</sequence>
<feature type="compositionally biased region" description="Low complexity" evidence="1">
    <location>
        <begin position="1"/>
        <end position="16"/>
    </location>
</feature>
<comment type="caution">
    <text evidence="2">The sequence shown here is derived from an EMBL/GenBank/DDBJ whole genome shotgun (WGS) entry which is preliminary data.</text>
</comment>
<organism evidence="2">
    <name type="scientific">Zea mays</name>
    <name type="common">Maize</name>
    <dbReference type="NCBI Taxonomy" id="4577"/>
    <lineage>
        <taxon>Eukaryota</taxon>
        <taxon>Viridiplantae</taxon>
        <taxon>Streptophyta</taxon>
        <taxon>Embryophyta</taxon>
        <taxon>Tracheophyta</taxon>
        <taxon>Spermatophyta</taxon>
        <taxon>Magnoliopsida</taxon>
        <taxon>Liliopsida</taxon>
        <taxon>Poales</taxon>
        <taxon>Poaceae</taxon>
        <taxon>PACMAD clade</taxon>
        <taxon>Panicoideae</taxon>
        <taxon>Andropogonodae</taxon>
        <taxon>Andropogoneae</taxon>
        <taxon>Tripsacinae</taxon>
        <taxon>Zea</taxon>
    </lineage>
</organism>
<reference evidence="2" key="1">
    <citation type="journal article" date="2018" name="Nat. Genet.">
        <title>Extensive intraspecific gene order and gene structural variations between Mo17 and other maize genomes.</title>
        <authorList>
            <person name="Sun S."/>
            <person name="Zhou Y."/>
            <person name="Chen J."/>
            <person name="Shi J."/>
            <person name="Zhao H."/>
            <person name="Zhao H."/>
            <person name="Song W."/>
            <person name="Zhang M."/>
            <person name="Cui Y."/>
            <person name="Dong X."/>
            <person name="Liu H."/>
            <person name="Ma X."/>
            <person name="Jiao Y."/>
            <person name="Wang B."/>
            <person name="Wei X."/>
            <person name="Stein J.C."/>
            <person name="Glaubitz J.C."/>
            <person name="Lu F."/>
            <person name="Yu G."/>
            <person name="Liang C."/>
            <person name="Fengler K."/>
            <person name="Li B."/>
            <person name="Rafalski A."/>
            <person name="Schnable P.S."/>
            <person name="Ware D.H."/>
            <person name="Buckler E.S."/>
            <person name="Lai J."/>
        </authorList>
    </citation>
    <scope>NUCLEOTIDE SEQUENCE [LARGE SCALE GENOMIC DNA]</scope>
    <source>
        <tissue evidence="2">Seedling</tissue>
    </source>
</reference>
<feature type="compositionally biased region" description="Acidic residues" evidence="1">
    <location>
        <begin position="124"/>
        <end position="146"/>
    </location>
</feature>